<accession>A0AAU9M2B0</accession>
<dbReference type="PANTHER" id="PTHR34835">
    <property type="entry name" value="OS07G0283600 PROTEIN-RELATED"/>
    <property type="match status" value="1"/>
</dbReference>
<proteinExistence type="predicted"/>
<name>A0AAU9M2B0_9ASTR</name>
<protein>
    <submittedName>
        <fullName evidence="2">Uncharacterized protein</fullName>
    </submittedName>
</protein>
<keyword evidence="3" id="KW-1185">Reference proteome</keyword>
<dbReference type="PANTHER" id="PTHR34835:SF90">
    <property type="entry name" value="AMINOTRANSFERASE-LIKE PLANT MOBILE DOMAIN-CONTAINING PROTEIN"/>
    <property type="match status" value="1"/>
</dbReference>
<evidence type="ECO:0000313" key="3">
    <source>
        <dbReference type="Proteomes" id="UP001157418"/>
    </source>
</evidence>
<evidence type="ECO:0000256" key="1">
    <source>
        <dbReference type="SAM" id="MobiDB-lite"/>
    </source>
</evidence>
<reference evidence="2 3" key="1">
    <citation type="submission" date="2022-01" db="EMBL/GenBank/DDBJ databases">
        <authorList>
            <person name="Xiong W."/>
            <person name="Schranz E."/>
        </authorList>
    </citation>
    <scope>NUCLEOTIDE SEQUENCE [LARGE SCALE GENOMIC DNA]</scope>
</reference>
<feature type="region of interest" description="Disordered" evidence="1">
    <location>
        <begin position="41"/>
        <end position="85"/>
    </location>
</feature>
<gene>
    <name evidence="2" type="ORF">LVIROSA_LOCUS8648</name>
</gene>
<feature type="compositionally biased region" description="Basic and acidic residues" evidence="1">
    <location>
        <begin position="41"/>
        <end position="69"/>
    </location>
</feature>
<dbReference type="AlphaFoldDB" id="A0AAU9M2B0"/>
<dbReference type="EMBL" id="CAKMRJ010001112">
    <property type="protein sequence ID" value="CAH1421236.1"/>
    <property type="molecule type" value="Genomic_DNA"/>
</dbReference>
<organism evidence="2 3">
    <name type="scientific">Lactuca virosa</name>
    <dbReference type="NCBI Taxonomy" id="75947"/>
    <lineage>
        <taxon>Eukaryota</taxon>
        <taxon>Viridiplantae</taxon>
        <taxon>Streptophyta</taxon>
        <taxon>Embryophyta</taxon>
        <taxon>Tracheophyta</taxon>
        <taxon>Spermatophyta</taxon>
        <taxon>Magnoliopsida</taxon>
        <taxon>eudicotyledons</taxon>
        <taxon>Gunneridae</taxon>
        <taxon>Pentapetalae</taxon>
        <taxon>asterids</taxon>
        <taxon>campanulids</taxon>
        <taxon>Asterales</taxon>
        <taxon>Asteraceae</taxon>
        <taxon>Cichorioideae</taxon>
        <taxon>Cichorieae</taxon>
        <taxon>Lactucinae</taxon>
        <taxon>Lactuca</taxon>
    </lineage>
</organism>
<dbReference type="Proteomes" id="UP001157418">
    <property type="component" value="Unassembled WGS sequence"/>
</dbReference>
<comment type="caution">
    <text evidence="2">The sequence shown here is derived from an EMBL/GenBank/DDBJ whole genome shotgun (WGS) entry which is preliminary data.</text>
</comment>
<feature type="region of interest" description="Disordered" evidence="1">
    <location>
        <begin position="104"/>
        <end position="126"/>
    </location>
</feature>
<evidence type="ECO:0000313" key="2">
    <source>
        <dbReference type="EMBL" id="CAH1421236.1"/>
    </source>
</evidence>
<sequence length="257" mass="29280">MSSGENINEVACSLIEMKDKDFKRNYVRKKFKNQKNIEYGRSDVISEVKKGNVDSSRKTQSSSKREKANEVSQTRSKTSKKTVIEQPKVKLRVKVKTVSKKRELSDEDDSDFQSRPGSSKKPKRETKVLKKYKKSVVIKEFPSLKNRCSPGSLLGVIQGLSREQKDCVRAMGFGSLLGMKMIDVPLKIVYYVLDHFNFESLKVEFDNCEVSVDSKSVQEMLGLPSGGSLLSNMDYISENNEESCMFEWKKSMKILIN</sequence>